<feature type="domain" description="Tyr recombinase" evidence="5">
    <location>
        <begin position="166"/>
        <end position="362"/>
    </location>
</feature>
<accession>A0A858BSA7</accession>
<dbReference type="InterPro" id="IPR050090">
    <property type="entry name" value="Tyrosine_recombinase_XerCD"/>
</dbReference>
<organism evidence="7 8">
    <name type="scientific">Aminipila butyrica</name>
    <dbReference type="NCBI Taxonomy" id="433296"/>
    <lineage>
        <taxon>Bacteria</taxon>
        <taxon>Bacillati</taxon>
        <taxon>Bacillota</taxon>
        <taxon>Clostridia</taxon>
        <taxon>Peptostreptococcales</taxon>
        <taxon>Anaerovoracaceae</taxon>
        <taxon>Aminipila</taxon>
    </lineage>
</organism>
<evidence type="ECO:0000256" key="2">
    <source>
        <dbReference type="ARBA" id="ARBA00023125"/>
    </source>
</evidence>
<keyword evidence="3" id="KW-0233">DNA recombination</keyword>
<evidence type="ECO:0000313" key="8">
    <source>
        <dbReference type="Proteomes" id="UP000466848"/>
    </source>
</evidence>
<name>A0A858BSA7_9FIRM</name>
<dbReference type="AlphaFoldDB" id="A0A858BSA7"/>
<evidence type="ECO:0000256" key="4">
    <source>
        <dbReference type="PROSITE-ProRule" id="PRU01248"/>
    </source>
</evidence>
<sequence>MPRRGENIYKRKDGRWEGRVLGSGGKYQYVYSRTYKEVKEKKKLLQESINRPTLAASHTSLNAATAFAAWLNGNLTIRVKPSTYESYYRCVTKYVIPFYQEEGNEQLSVQTAMDFSSRINNYQGLSRSYKRKILTIYKTALRELLKDTSEYNTVLNAIFMPRLSGTDVLVLSVREQKLIEMAIVGSNDMKLLGVLLCFYTGIRLGEVCGLKWADIDFEAGTMVVARTVSRVKNFNQTGGKTTLYIGTPKSAHSNRKIPLPGFWIELVKKLKRNSFNDNFFILSDTERPLDPRKYQNLFQTLLKQSGVKSRKFHAIRHTFATRALELGVDIKTLSEILGHSNVSITLNIYAHSMFEQKKKAIEKLNTMYITHTEPTIFAVNNSVVNA</sequence>
<dbReference type="GO" id="GO:0015074">
    <property type="term" value="P:DNA integration"/>
    <property type="evidence" value="ECO:0007669"/>
    <property type="project" value="InterPro"/>
</dbReference>
<dbReference type="CDD" id="cd01189">
    <property type="entry name" value="INT_ICEBs1_C_like"/>
    <property type="match status" value="1"/>
</dbReference>
<dbReference type="PROSITE" id="PS51898">
    <property type="entry name" value="TYR_RECOMBINASE"/>
    <property type="match status" value="1"/>
</dbReference>
<dbReference type="GO" id="GO:0003677">
    <property type="term" value="F:DNA binding"/>
    <property type="evidence" value="ECO:0007669"/>
    <property type="project" value="UniProtKB-UniRule"/>
</dbReference>
<reference evidence="7 8" key="1">
    <citation type="submission" date="2020-02" db="EMBL/GenBank/DDBJ databases">
        <authorList>
            <person name="Kim Y.B."/>
            <person name="Roh S.W."/>
        </authorList>
    </citation>
    <scope>NUCLEOTIDE SEQUENCE [LARGE SCALE GENOMIC DNA]</scope>
    <source>
        <strain evidence="7 8">DSM 103574</strain>
    </source>
</reference>
<evidence type="ECO:0000313" key="7">
    <source>
        <dbReference type="EMBL" id="QIB67995.1"/>
    </source>
</evidence>
<dbReference type="Pfam" id="PF00589">
    <property type="entry name" value="Phage_integrase"/>
    <property type="match status" value="1"/>
</dbReference>
<dbReference type="EMBL" id="CP048649">
    <property type="protein sequence ID" value="QIB67995.1"/>
    <property type="molecule type" value="Genomic_DNA"/>
</dbReference>
<dbReference type="GO" id="GO:0006310">
    <property type="term" value="P:DNA recombination"/>
    <property type="evidence" value="ECO:0007669"/>
    <property type="project" value="UniProtKB-KW"/>
</dbReference>
<dbReference type="InterPro" id="IPR010998">
    <property type="entry name" value="Integrase_recombinase_N"/>
</dbReference>
<dbReference type="InterPro" id="IPR044068">
    <property type="entry name" value="CB"/>
</dbReference>
<dbReference type="InterPro" id="IPR002104">
    <property type="entry name" value="Integrase_catalytic"/>
</dbReference>
<evidence type="ECO:0000256" key="1">
    <source>
        <dbReference type="ARBA" id="ARBA00008857"/>
    </source>
</evidence>
<keyword evidence="8" id="KW-1185">Reference proteome</keyword>
<comment type="similarity">
    <text evidence="1">Belongs to the 'phage' integrase family.</text>
</comment>
<evidence type="ECO:0000256" key="3">
    <source>
        <dbReference type="ARBA" id="ARBA00023172"/>
    </source>
</evidence>
<gene>
    <name evidence="7" type="ORF">Ami103574_01140</name>
</gene>
<dbReference type="PANTHER" id="PTHR30349">
    <property type="entry name" value="PHAGE INTEGRASE-RELATED"/>
    <property type="match status" value="1"/>
</dbReference>
<dbReference type="PANTHER" id="PTHR30349:SF41">
    <property type="entry name" value="INTEGRASE_RECOMBINASE PROTEIN MJ0367-RELATED"/>
    <property type="match status" value="1"/>
</dbReference>
<proteinExistence type="inferred from homology"/>
<dbReference type="SUPFAM" id="SSF56349">
    <property type="entry name" value="DNA breaking-rejoining enzymes"/>
    <property type="match status" value="1"/>
</dbReference>
<dbReference type="Gene3D" id="1.10.443.10">
    <property type="entry name" value="Intergrase catalytic core"/>
    <property type="match status" value="1"/>
</dbReference>
<evidence type="ECO:0000259" key="5">
    <source>
        <dbReference type="PROSITE" id="PS51898"/>
    </source>
</evidence>
<evidence type="ECO:0000259" key="6">
    <source>
        <dbReference type="PROSITE" id="PS51900"/>
    </source>
</evidence>
<keyword evidence="2 4" id="KW-0238">DNA-binding</keyword>
<dbReference type="InterPro" id="IPR013762">
    <property type="entry name" value="Integrase-like_cat_sf"/>
</dbReference>
<dbReference type="KEGG" id="abut:Ami103574_01140"/>
<dbReference type="Proteomes" id="UP000466848">
    <property type="component" value="Chromosome"/>
</dbReference>
<dbReference type="PROSITE" id="PS51900">
    <property type="entry name" value="CB"/>
    <property type="match status" value="1"/>
</dbReference>
<protein>
    <submittedName>
        <fullName evidence="7">Site-specific integrase</fullName>
    </submittedName>
</protein>
<feature type="domain" description="Core-binding (CB)" evidence="6">
    <location>
        <begin position="65"/>
        <end position="145"/>
    </location>
</feature>
<dbReference type="InterPro" id="IPR011010">
    <property type="entry name" value="DNA_brk_join_enz"/>
</dbReference>
<dbReference type="Gene3D" id="1.10.150.130">
    <property type="match status" value="1"/>
</dbReference>